<dbReference type="CDD" id="cd24049">
    <property type="entry name" value="ASKHA_NBD_PilM"/>
    <property type="match status" value="1"/>
</dbReference>
<dbReference type="Pfam" id="PF11104">
    <property type="entry name" value="PilM_2"/>
    <property type="match status" value="1"/>
</dbReference>
<evidence type="ECO:0000313" key="2">
    <source>
        <dbReference type="Proteomes" id="UP000178870"/>
    </source>
</evidence>
<dbReference type="Proteomes" id="UP000178870">
    <property type="component" value="Unassembled WGS sequence"/>
</dbReference>
<dbReference type="Gene3D" id="3.30.1490.300">
    <property type="match status" value="1"/>
</dbReference>
<dbReference type="PIRSF" id="PIRSF019169">
    <property type="entry name" value="PilM"/>
    <property type="match status" value="1"/>
</dbReference>
<dbReference type="NCBIfam" id="TIGR01175">
    <property type="entry name" value="pilM"/>
    <property type="match status" value="1"/>
</dbReference>
<dbReference type="SUPFAM" id="SSF53067">
    <property type="entry name" value="Actin-like ATPase domain"/>
    <property type="match status" value="2"/>
</dbReference>
<name>A0A1F7Z0J9_9BACT</name>
<dbReference type="EMBL" id="MGGP01000009">
    <property type="protein sequence ID" value="OGM33072.1"/>
    <property type="molecule type" value="Genomic_DNA"/>
</dbReference>
<dbReference type="InterPro" id="IPR005883">
    <property type="entry name" value="PilM"/>
</dbReference>
<sequence length="339" mass="35622">MSVGLDIGSKSIKVVELTRDGAGWALRAAGAVGYSGPSIEANLNDEKAVGELANVIKKLVRDAKVSGHDVAISLPETQVFTRVMQFPLLTDAEIASAVKWEAEEYIPIPIKDAVIEHQIVDRLESASPPQVLVLLVAALRSLVENYIDVVSKAGLTVVGVETELISMARSVAPEGKTALLVDFGAHSTDIAIAKNAQLYFSRSLPTAGDAFTRAVAQSLGVSIQQAEEYKRTYGLNEGQLEGKVGRALAPIIKVVAGEIKKAVNYYQLNIKGETPTVVIIAGGSAGLPGVAPTLTNLLGIEVVIGTPFGKIKIDPEAARGLANYAPLYSVAAGLAMRGD</sequence>
<organism evidence="1 2">
    <name type="scientific">Candidatus Woesebacteria bacterium RIFCSPHIGHO2_01_FULL_44_21</name>
    <dbReference type="NCBI Taxonomy" id="1802503"/>
    <lineage>
        <taxon>Bacteria</taxon>
        <taxon>Candidatus Woeseibacteriota</taxon>
    </lineage>
</organism>
<gene>
    <name evidence="1" type="ORF">A2803_03060</name>
</gene>
<dbReference type="Gene3D" id="3.30.420.40">
    <property type="match status" value="2"/>
</dbReference>
<reference evidence="1 2" key="1">
    <citation type="journal article" date="2016" name="Nat. Commun.">
        <title>Thousands of microbial genomes shed light on interconnected biogeochemical processes in an aquifer system.</title>
        <authorList>
            <person name="Anantharaman K."/>
            <person name="Brown C.T."/>
            <person name="Hug L.A."/>
            <person name="Sharon I."/>
            <person name="Castelle C.J."/>
            <person name="Probst A.J."/>
            <person name="Thomas B.C."/>
            <person name="Singh A."/>
            <person name="Wilkins M.J."/>
            <person name="Karaoz U."/>
            <person name="Brodie E.L."/>
            <person name="Williams K.H."/>
            <person name="Hubbard S.S."/>
            <person name="Banfield J.F."/>
        </authorList>
    </citation>
    <scope>NUCLEOTIDE SEQUENCE [LARGE SCALE GENOMIC DNA]</scope>
</reference>
<dbReference type="AlphaFoldDB" id="A0A1F7Z0J9"/>
<dbReference type="InterPro" id="IPR050696">
    <property type="entry name" value="FtsA/MreB"/>
</dbReference>
<comment type="caution">
    <text evidence="1">The sequence shown here is derived from an EMBL/GenBank/DDBJ whole genome shotgun (WGS) entry which is preliminary data.</text>
</comment>
<dbReference type="InterPro" id="IPR043129">
    <property type="entry name" value="ATPase_NBD"/>
</dbReference>
<dbReference type="PANTHER" id="PTHR32432">
    <property type="entry name" value="CELL DIVISION PROTEIN FTSA-RELATED"/>
    <property type="match status" value="1"/>
</dbReference>
<evidence type="ECO:0008006" key="3">
    <source>
        <dbReference type="Google" id="ProtNLM"/>
    </source>
</evidence>
<proteinExistence type="predicted"/>
<protein>
    <recommendedName>
        <fullName evidence="3">SHS2 domain-containing protein</fullName>
    </recommendedName>
</protein>
<accession>A0A1F7Z0J9</accession>
<dbReference type="PANTHER" id="PTHR32432:SF3">
    <property type="entry name" value="ETHANOLAMINE UTILIZATION PROTEIN EUTJ"/>
    <property type="match status" value="1"/>
</dbReference>
<evidence type="ECO:0000313" key="1">
    <source>
        <dbReference type="EMBL" id="OGM33072.1"/>
    </source>
</evidence>